<dbReference type="GO" id="GO:0008253">
    <property type="term" value="F:5'-nucleotidase activity"/>
    <property type="evidence" value="ECO:0007669"/>
    <property type="project" value="TreeGrafter"/>
</dbReference>
<evidence type="ECO:0000256" key="2">
    <source>
        <dbReference type="ARBA" id="ARBA00022723"/>
    </source>
</evidence>
<dbReference type="AlphaFoldDB" id="A0A8X6KK98"/>
<dbReference type="OrthoDB" id="6503940at2759"/>
<organism evidence="7 8">
    <name type="scientific">Trichonephila clavata</name>
    <name type="common">Joro spider</name>
    <name type="synonym">Nephila clavata</name>
    <dbReference type="NCBI Taxonomy" id="2740835"/>
    <lineage>
        <taxon>Eukaryota</taxon>
        <taxon>Metazoa</taxon>
        <taxon>Ecdysozoa</taxon>
        <taxon>Arthropoda</taxon>
        <taxon>Chelicerata</taxon>
        <taxon>Arachnida</taxon>
        <taxon>Araneae</taxon>
        <taxon>Araneomorphae</taxon>
        <taxon>Entelegynae</taxon>
        <taxon>Araneoidea</taxon>
        <taxon>Nephilidae</taxon>
        <taxon>Trichonephila</taxon>
    </lineage>
</organism>
<comment type="similarity">
    <text evidence="1">Belongs to the 5'(3')-deoxyribonucleotidase family.</text>
</comment>
<evidence type="ECO:0000313" key="7">
    <source>
        <dbReference type="EMBL" id="GFQ75781.1"/>
    </source>
</evidence>
<keyword evidence="3" id="KW-0378">Hydrolase</keyword>
<sequence length="468" mass="53500">MFSFIAVRGNSSFWLKNFLRFHSTKLTYAQSTYPQEFTLENYDCIGFDLDHTLCSYKLKPLFHLIYKSLASFLIEKYEYPKSLADISEDDWSFAQKGIVLDKYRGNFLKLNSLYKIVKASHGTQLLSPKEISEIYGPNSIWEESRGIPQKLVTTALEEPFYVFKDYFVTPGAIICAKLVDIIDKKEGKALKEYHFWDQYIEGIFYMYERSNFKNNSGLFFPEFVKNPDLYIQPCPDSIKKWLEHIGQNKVTFLLTSANYDAAEFVASQCLGEDWKKYFDIVITFARKPGFFWKDIPFYLVSGNDEVGNVKPEDFKSHLVYSQGNFKELQEVCANLSKSKSPKTIYFGDSLIEDVYAASEIAGCDTVAIVEEMLAEGMVDSSEKHLEPQVLTSKLWGSFFRNTVSETHGNRGEDITLWAHLLAQHSKLTIPNLESIAGLQMQDKISCFGGDVPVTGYFPGVPKALSIYC</sequence>
<comment type="caution">
    <text evidence="7">The sequence shown here is derived from an EMBL/GenBank/DDBJ whole genome shotgun (WGS) entry which is preliminary data.</text>
</comment>
<accession>A0A8X6KK98</accession>
<evidence type="ECO:0000256" key="6">
    <source>
        <dbReference type="ARBA" id="ARBA00069357"/>
    </source>
</evidence>
<keyword evidence="4" id="KW-0460">Magnesium</keyword>
<dbReference type="PANTHER" id="PTHR12103">
    <property type="entry name" value="5'-NUCLEOTIDASE DOMAIN-CONTAINING"/>
    <property type="match status" value="1"/>
</dbReference>
<dbReference type="InterPro" id="IPR023214">
    <property type="entry name" value="HAD_sf"/>
</dbReference>
<reference evidence="7" key="1">
    <citation type="submission" date="2020-07" db="EMBL/GenBank/DDBJ databases">
        <title>Multicomponent nature underlies the extraordinary mechanical properties of spider dragline silk.</title>
        <authorList>
            <person name="Kono N."/>
            <person name="Nakamura H."/>
            <person name="Mori M."/>
            <person name="Yoshida Y."/>
            <person name="Ohtoshi R."/>
            <person name="Malay A.D."/>
            <person name="Moran D.A.P."/>
            <person name="Tomita M."/>
            <person name="Numata K."/>
            <person name="Arakawa K."/>
        </authorList>
    </citation>
    <scope>NUCLEOTIDE SEQUENCE</scope>
</reference>
<gene>
    <name evidence="7" type="primary">NT5DC1</name>
    <name evidence="7" type="ORF">TNCT_259442</name>
</gene>
<evidence type="ECO:0000256" key="3">
    <source>
        <dbReference type="ARBA" id="ARBA00022801"/>
    </source>
</evidence>
<evidence type="ECO:0000256" key="1">
    <source>
        <dbReference type="ARBA" id="ARBA00009589"/>
    </source>
</evidence>
<name>A0A8X6KK98_TRICU</name>
<dbReference type="InterPro" id="IPR008380">
    <property type="entry name" value="HAD-SF_hydro_IG_5-nucl"/>
</dbReference>
<dbReference type="EMBL" id="BMAO01021594">
    <property type="protein sequence ID" value="GFQ75781.1"/>
    <property type="molecule type" value="Genomic_DNA"/>
</dbReference>
<dbReference type="Proteomes" id="UP000887116">
    <property type="component" value="Unassembled WGS sequence"/>
</dbReference>
<dbReference type="GO" id="GO:0046872">
    <property type="term" value="F:metal ion binding"/>
    <property type="evidence" value="ECO:0007669"/>
    <property type="project" value="UniProtKB-KW"/>
</dbReference>
<protein>
    <recommendedName>
        <fullName evidence="6">5'-nucleotidase domain-containing protein 1</fullName>
    </recommendedName>
</protein>
<proteinExistence type="inferred from homology"/>
<dbReference type="Gene3D" id="3.40.50.1000">
    <property type="entry name" value="HAD superfamily/HAD-like"/>
    <property type="match status" value="1"/>
</dbReference>
<dbReference type="FunFam" id="3.40.50.1000:FF:000086">
    <property type="entry name" value="LD24878p"/>
    <property type="match status" value="1"/>
</dbReference>
<keyword evidence="8" id="KW-1185">Reference proteome</keyword>
<keyword evidence="2" id="KW-0479">Metal-binding</keyword>
<keyword evidence="5" id="KW-0007">Acetylation</keyword>
<dbReference type="InterPro" id="IPR036412">
    <property type="entry name" value="HAD-like_sf"/>
</dbReference>
<dbReference type="SUPFAM" id="SSF56784">
    <property type="entry name" value="HAD-like"/>
    <property type="match status" value="1"/>
</dbReference>
<evidence type="ECO:0000256" key="4">
    <source>
        <dbReference type="ARBA" id="ARBA00022842"/>
    </source>
</evidence>
<dbReference type="Pfam" id="PF05761">
    <property type="entry name" value="5_nucleotid"/>
    <property type="match status" value="1"/>
</dbReference>
<evidence type="ECO:0000313" key="8">
    <source>
        <dbReference type="Proteomes" id="UP000887116"/>
    </source>
</evidence>
<evidence type="ECO:0000256" key="5">
    <source>
        <dbReference type="ARBA" id="ARBA00022990"/>
    </source>
</evidence>
<dbReference type="PANTHER" id="PTHR12103:SF38">
    <property type="entry name" value="5'-NUCLEOTIDASE DOMAIN-CONTAINING PROTEIN 1"/>
    <property type="match status" value="1"/>
</dbReference>